<organism evidence="3 4">
    <name type="scientific">Nannochloropsis salina CCMP1776</name>
    <dbReference type="NCBI Taxonomy" id="1027361"/>
    <lineage>
        <taxon>Eukaryota</taxon>
        <taxon>Sar</taxon>
        <taxon>Stramenopiles</taxon>
        <taxon>Ochrophyta</taxon>
        <taxon>Eustigmatophyceae</taxon>
        <taxon>Eustigmatales</taxon>
        <taxon>Monodopsidaceae</taxon>
        <taxon>Microchloropsis</taxon>
        <taxon>Microchloropsis salina</taxon>
    </lineage>
</organism>
<proteinExistence type="predicted"/>
<dbReference type="Gene3D" id="3.60.40.10">
    <property type="entry name" value="PPM-type phosphatase domain"/>
    <property type="match status" value="1"/>
</dbReference>
<dbReference type="InterPro" id="IPR001932">
    <property type="entry name" value="PPM-type_phosphatase-like_dom"/>
</dbReference>
<dbReference type="PANTHER" id="PTHR13832:SF792">
    <property type="entry name" value="GM14286P"/>
    <property type="match status" value="1"/>
</dbReference>
<dbReference type="SMART" id="SM00332">
    <property type="entry name" value="PP2Cc"/>
    <property type="match status" value="1"/>
</dbReference>
<evidence type="ECO:0000313" key="4">
    <source>
        <dbReference type="Proteomes" id="UP000355283"/>
    </source>
</evidence>
<feature type="domain" description="PPM-type phosphatase" evidence="2">
    <location>
        <begin position="351"/>
        <end position="701"/>
    </location>
</feature>
<reference evidence="3 4" key="1">
    <citation type="submission" date="2019-01" db="EMBL/GenBank/DDBJ databases">
        <title>Nuclear Genome Assembly of the Microalgal Biofuel strain Nannochloropsis salina CCMP1776.</title>
        <authorList>
            <person name="Hovde B."/>
        </authorList>
    </citation>
    <scope>NUCLEOTIDE SEQUENCE [LARGE SCALE GENOMIC DNA]</scope>
    <source>
        <strain evidence="3 4">CCMP1776</strain>
    </source>
</reference>
<feature type="region of interest" description="Disordered" evidence="1">
    <location>
        <begin position="1"/>
        <end position="41"/>
    </location>
</feature>
<name>A0A4D9D382_9STRA</name>
<dbReference type="InterPro" id="IPR036457">
    <property type="entry name" value="PPM-type-like_dom_sf"/>
</dbReference>
<dbReference type="Proteomes" id="UP000355283">
    <property type="component" value="Unassembled WGS sequence"/>
</dbReference>
<dbReference type="AlphaFoldDB" id="A0A4D9D382"/>
<dbReference type="InterPro" id="IPR007303">
    <property type="entry name" value="TIP41-like"/>
</dbReference>
<dbReference type="CDD" id="cd00143">
    <property type="entry name" value="PP2Cc"/>
    <property type="match status" value="1"/>
</dbReference>
<dbReference type="InterPro" id="IPR015655">
    <property type="entry name" value="PP2C"/>
</dbReference>
<evidence type="ECO:0000256" key="1">
    <source>
        <dbReference type="SAM" id="MobiDB-lite"/>
    </source>
</evidence>
<dbReference type="Pfam" id="PF00481">
    <property type="entry name" value="PP2C"/>
    <property type="match status" value="2"/>
</dbReference>
<feature type="region of interest" description="Disordered" evidence="1">
    <location>
        <begin position="479"/>
        <end position="510"/>
    </location>
</feature>
<feature type="compositionally biased region" description="Polar residues" evidence="1">
    <location>
        <begin position="1"/>
        <end position="12"/>
    </location>
</feature>
<dbReference type="GO" id="GO:0004722">
    <property type="term" value="F:protein serine/threonine phosphatase activity"/>
    <property type="evidence" value="ECO:0007669"/>
    <property type="project" value="InterPro"/>
</dbReference>
<accession>A0A4D9D382</accession>
<sequence length="743" mass="81348">MMMASHDTSNYSEVGAGCPSTTGQSTRSGIGEEGAFASGDHPAGLSNAGHNFIPLPEILFGKSFLELRHSAIPGRSEEEVLWDSKEEVRSGALPATTDFWLRFNTTGALISWAERHVDTNEKGKVEVIRVPEASRWAAGHLGAGLRQVRYDWVFGTDYEGELLKRVSGGNQRDKVEADPCDTLLDVEERKERSAGLEWEVADASVIDRSLLQCRDQPILFYDDVTLYEDELHDHGVVSLNVKVRVMPTCWFVLLRYFLRVDGVLLRIRDTRYFHRMGHEWIGKESRRKEVTFAQLAEEGLSTRTSEYRDVNAVVGMIDSIGPPADVCYTRLVLHDAGTFDARPPARPQRVKYSLSTYSGNEFIEDRHEIREIVGGDIFCGVFDGHGGWQVAEYASVHLSKNLEIELANMGHRTESEQVIKALVRAFERTDRGVIHKVHHAFEIGLGHVAKVGACALAVLIKGHHLYVANAGDCRAVIGKRSPPPKEKAAGGKRGKKAVPGLDPGASPVSGTGRGGDYYAVALSEDHNAKLPKEASALAQAHPGEPDIVKCKHANACYVKGRLQPTRALGDAYLKYSEFNGRPNRSDSSAGRYIPPPYTPPYITATPEVRVYEDILDDPSAEFVILASDGVWDLCSNEEAVRFVGQAIADGDSMHVSQRLIAHALQCRAKDLGMTVEELRALPPGRSRRSKHDDMTALVVMLQGGAAGVEPECAAANPQDGKVDTSIDPTIPPEEWGEGGTAMG</sequence>
<evidence type="ECO:0000313" key="3">
    <source>
        <dbReference type="EMBL" id="TFJ85900.1"/>
    </source>
</evidence>
<gene>
    <name evidence="3" type="ORF">NSK_002720</name>
</gene>
<feature type="compositionally biased region" description="Polar residues" evidence="1">
    <location>
        <begin position="19"/>
        <end position="28"/>
    </location>
</feature>
<dbReference type="SUPFAM" id="SSF81606">
    <property type="entry name" value="PP2C-like"/>
    <property type="match status" value="1"/>
</dbReference>
<dbReference type="PANTHER" id="PTHR13832">
    <property type="entry name" value="PROTEIN PHOSPHATASE 2C"/>
    <property type="match status" value="1"/>
</dbReference>
<dbReference type="EMBL" id="SDOX01000010">
    <property type="protein sequence ID" value="TFJ85900.1"/>
    <property type="molecule type" value="Genomic_DNA"/>
</dbReference>
<keyword evidence="4" id="KW-1185">Reference proteome</keyword>
<evidence type="ECO:0000259" key="2">
    <source>
        <dbReference type="PROSITE" id="PS51746"/>
    </source>
</evidence>
<feature type="region of interest" description="Disordered" evidence="1">
    <location>
        <begin position="713"/>
        <end position="743"/>
    </location>
</feature>
<dbReference type="PROSITE" id="PS51746">
    <property type="entry name" value="PPM_2"/>
    <property type="match status" value="1"/>
</dbReference>
<dbReference type="OrthoDB" id="420076at2759"/>
<protein>
    <recommendedName>
        <fullName evidence="2">PPM-type phosphatase domain-containing protein</fullName>
    </recommendedName>
</protein>
<comment type="caution">
    <text evidence="3">The sequence shown here is derived from an EMBL/GenBank/DDBJ whole genome shotgun (WGS) entry which is preliminary data.</text>
</comment>
<dbReference type="Pfam" id="PF04176">
    <property type="entry name" value="TIP41"/>
    <property type="match status" value="1"/>
</dbReference>